<keyword evidence="5" id="KW-0472">Membrane</keyword>
<geneLocation type="plasmid" evidence="7 8">
    <name>unnamed1</name>
</geneLocation>
<gene>
    <name evidence="7" type="ORF">C0V82_21830</name>
</gene>
<protein>
    <submittedName>
        <fullName evidence="7">Alkaline phosphatase</fullName>
    </submittedName>
</protein>
<evidence type="ECO:0000256" key="4">
    <source>
        <dbReference type="ARBA" id="ARBA00022989"/>
    </source>
</evidence>
<keyword evidence="7" id="KW-0614">Plasmid</keyword>
<dbReference type="InterPro" id="IPR051311">
    <property type="entry name" value="DedA_domain"/>
</dbReference>
<comment type="subcellular location">
    <subcellularLocation>
        <location evidence="1">Cell membrane</location>
        <topology evidence="1">Multi-pass membrane protein</topology>
    </subcellularLocation>
</comment>
<dbReference type="EMBL" id="CP025613">
    <property type="protein sequence ID" value="AUN33051.1"/>
    <property type="molecule type" value="Genomic_DNA"/>
</dbReference>
<evidence type="ECO:0000259" key="6">
    <source>
        <dbReference type="Pfam" id="PF09335"/>
    </source>
</evidence>
<evidence type="ECO:0000256" key="1">
    <source>
        <dbReference type="ARBA" id="ARBA00004651"/>
    </source>
</evidence>
<feature type="domain" description="VTT" evidence="6">
    <location>
        <begin position="30"/>
        <end position="160"/>
    </location>
</feature>
<dbReference type="RefSeq" id="WP_102114574.1">
    <property type="nucleotide sequence ID" value="NZ_BMGN01000001.1"/>
</dbReference>
<organism evidence="7 8">
    <name type="scientific">Niveispirillum cyanobacteriorum</name>
    <dbReference type="NCBI Taxonomy" id="1612173"/>
    <lineage>
        <taxon>Bacteria</taxon>
        <taxon>Pseudomonadati</taxon>
        <taxon>Pseudomonadota</taxon>
        <taxon>Alphaproteobacteria</taxon>
        <taxon>Rhodospirillales</taxon>
        <taxon>Azospirillaceae</taxon>
        <taxon>Niveispirillum</taxon>
    </lineage>
</organism>
<dbReference type="Proteomes" id="UP000234752">
    <property type="component" value="Plasmid unnamed1"/>
</dbReference>
<keyword evidence="3" id="KW-0812">Transmembrane</keyword>
<dbReference type="InterPro" id="IPR032816">
    <property type="entry name" value="VTT_dom"/>
</dbReference>
<evidence type="ECO:0000256" key="5">
    <source>
        <dbReference type="ARBA" id="ARBA00023136"/>
    </source>
</evidence>
<evidence type="ECO:0000256" key="3">
    <source>
        <dbReference type="ARBA" id="ARBA00022692"/>
    </source>
</evidence>
<evidence type="ECO:0000313" key="7">
    <source>
        <dbReference type="EMBL" id="AUN33051.1"/>
    </source>
</evidence>
<keyword evidence="8" id="KW-1185">Reference proteome</keyword>
<accession>A0A2K9NJ34</accession>
<dbReference type="GO" id="GO:0005886">
    <property type="term" value="C:plasma membrane"/>
    <property type="evidence" value="ECO:0007669"/>
    <property type="project" value="UniProtKB-SubCell"/>
</dbReference>
<dbReference type="PANTHER" id="PTHR42709:SF6">
    <property type="entry name" value="UNDECAPRENYL PHOSPHATE TRANSPORTER A"/>
    <property type="match status" value="1"/>
</dbReference>
<sequence length="202" mass="22320">MFDNLLNLVDQMGYWGLLILMFLENVFPPIPSELIMPLGGFLAAQGKMDPVLVVLVGTAGSVLGGLPWYYIGRVLGHDRVIALSERFGFIMTMDPPDVEMAFGWFARHGRKAVLLGRLIPAIRTLISVPAGMARMGMPTFLLLTTIGSLVWTSVLTAAGYLLESQYEKVETWVDPVSKIVVYGCIAIYLGRMGWRLVRGARK</sequence>
<dbReference type="OrthoDB" id="9813426at2"/>
<reference evidence="7 8" key="1">
    <citation type="submission" date="2017-12" db="EMBL/GenBank/DDBJ databases">
        <title>Genomes of bacteria within cyanobacterial aggregates.</title>
        <authorList>
            <person name="Cai H."/>
        </authorList>
    </citation>
    <scope>NUCLEOTIDE SEQUENCE [LARGE SCALE GENOMIC DNA]</scope>
    <source>
        <strain evidence="7 8">TH16</strain>
        <plasmid evidence="7 8">unnamed1</plasmid>
    </source>
</reference>
<proteinExistence type="predicted"/>
<evidence type="ECO:0000256" key="2">
    <source>
        <dbReference type="ARBA" id="ARBA00022475"/>
    </source>
</evidence>
<keyword evidence="4" id="KW-1133">Transmembrane helix</keyword>
<dbReference type="Pfam" id="PF09335">
    <property type="entry name" value="VTT_dom"/>
    <property type="match status" value="1"/>
</dbReference>
<keyword evidence="2" id="KW-1003">Cell membrane</keyword>
<dbReference type="KEGG" id="ncb:C0V82_21830"/>
<name>A0A2K9NJ34_9PROT</name>
<evidence type="ECO:0000313" key="8">
    <source>
        <dbReference type="Proteomes" id="UP000234752"/>
    </source>
</evidence>
<dbReference type="AlphaFoldDB" id="A0A2K9NJ34"/>
<dbReference type="PANTHER" id="PTHR42709">
    <property type="entry name" value="ALKALINE PHOSPHATASE LIKE PROTEIN"/>
    <property type="match status" value="1"/>
</dbReference>